<evidence type="ECO:0008006" key="5">
    <source>
        <dbReference type="Google" id="ProtNLM"/>
    </source>
</evidence>
<evidence type="ECO:0000256" key="3">
    <source>
        <dbReference type="SAM" id="MobiDB-lite"/>
    </source>
</evidence>
<reference evidence="4" key="1">
    <citation type="journal article" date="2008" name="Nature">
        <title>The amphioxus genome and the evolution of the chordate karyotype.</title>
        <authorList>
            <consortium name="US DOE Joint Genome Institute (JGI-PGF)"/>
            <person name="Putnam N.H."/>
            <person name="Butts T."/>
            <person name="Ferrier D.E.K."/>
            <person name="Furlong R.F."/>
            <person name="Hellsten U."/>
            <person name="Kawashima T."/>
            <person name="Robinson-Rechavi M."/>
            <person name="Shoguchi E."/>
            <person name="Terry A."/>
            <person name="Yu J.-K."/>
            <person name="Benito-Gutierrez E.L."/>
            <person name="Dubchak I."/>
            <person name="Garcia-Fernandez J."/>
            <person name="Gibson-Brown J.J."/>
            <person name="Grigoriev I.V."/>
            <person name="Horton A.C."/>
            <person name="de Jong P.J."/>
            <person name="Jurka J."/>
            <person name="Kapitonov V.V."/>
            <person name="Kohara Y."/>
            <person name="Kuroki Y."/>
            <person name="Lindquist E."/>
            <person name="Lucas S."/>
            <person name="Osoegawa K."/>
            <person name="Pennacchio L.A."/>
            <person name="Salamov A.A."/>
            <person name="Satou Y."/>
            <person name="Sauka-Spengler T."/>
            <person name="Schmutz J."/>
            <person name="Shin-I T."/>
            <person name="Toyoda A."/>
            <person name="Bronner-Fraser M."/>
            <person name="Fujiyama A."/>
            <person name="Holland L.Z."/>
            <person name="Holland P.W.H."/>
            <person name="Satoh N."/>
            <person name="Rokhsar D.S."/>
        </authorList>
    </citation>
    <scope>NUCLEOTIDE SEQUENCE [LARGE SCALE GENOMIC DNA]</scope>
    <source>
        <strain evidence="4">S238N-H82</strain>
        <tissue evidence="4">Testes</tissue>
    </source>
</reference>
<protein>
    <recommendedName>
        <fullName evidence="5">SMP-30/Gluconolactonase/LRE-like region domain-containing protein</fullName>
    </recommendedName>
</protein>
<dbReference type="EMBL" id="GG666567">
    <property type="protein sequence ID" value="EEN54081.1"/>
    <property type="molecule type" value="Genomic_DNA"/>
</dbReference>
<dbReference type="eggNOG" id="KOG2177">
    <property type="taxonomic scope" value="Eukaryota"/>
</dbReference>
<dbReference type="InterPro" id="IPR011042">
    <property type="entry name" value="6-blade_b-propeller_TolB-like"/>
</dbReference>
<sequence>MHSDGDDDDDKNQPMKSDDAADNMQVDSASDDGYVAKSASVRGEGNIDISTYPSNNAHQIPEFVGNHEHPNPQNKTTPNPANAQNSPKPNPMYLHNPIDPITMNGQTATDTAPLYLQNAVNSPSTLNDNSTYLQSTVDPSSTDALNDDVSTNPMYLQNTNTSVHERNLHPDNVEGIRSLVPTCGEDGRDIFTPAIYSDTQRHVSGNPMYMQDTSATHEPNLHANATVHPDNVEEIQSSVPILREDDENNFTPAYDGDAQEEDGTTDIAATRDGHPSIQPYAVRFQDNNDDALLKATDVAAESQAIQPYAVAYMCQEDVGEETASQEREANASDSNNGVLTTSGTDANPPGGALSTEDPTRAQNALIPNPMYVANVRHRPAVGCTTRWVYVAAMTAAILLISIGISVDFSLRSIISVRKPKSTEDPMSTVTGYHDYFSTPESTTAGPVFVSTTGSASRDPVGELMITISSQLEEISRHEKQEKIVFGEEGRGPGQFRQNYGVAVSADNEIFVADMLNRRVQVFSMDGVYLRQFSTEVPGESTEILPTDIAIDAKGFLWAVGNRGALSNPNAHVIRYSSQGRAVVKSDLRLQSAILGYPSIEVDVLNDRIIVGEGNKITIFQPDGSLVRSFEDGNLKINDVASALDGNILVTAMFYPVQVYNHSGNKLFEVGNRLSFPLGICTDSSGHMIVSNDGKDRIDMYTSQGEFVRVVVDFKDPRKLAVGSEGQLVVTNIKDHSVTIFPRHTVSP</sequence>
<name>C3Z022_BRAFL</name>
<organism>
    <name type="scientific">Branchiostoma floridae</name>
    <name type="common">Florida lancelet</name>
    <name type="synonym">Amphioxus</name>
    <dbReference type="NCBI Taxonomy" id="7739"/>
    <lineage>
        <taxon>Eukaryota</taxon>
        <taxon>Metazoa</taxon>
        <taxon>Chordata</taxon>
        <taxon>Cephalochordata</taxon>
        <taxon>Leptocardii</taxon>
        <taxon>Amphioxiformes</taxon>
        <taxon>Branchiostomatidae</taxon>
        <taxon>Branchiostoma</taxon>
    </lineage>
</organism>
<dbReference type="InParanoid" id="C3Z022"/>
<feature type="compositionally biased region" description="Polar residues" evidence="3">
    <location>
        <begin position="331"/>
        <end position="345"/>
    </location>
</feature>
<dbReference type="CDD" id="cd05819">
    <property type="entry name" value="NHL"/>
    <property type="match status" value="1"/>
</dbReference>
<dbReference type="InterPro" id="IPR050952">
    <property type="entry name" value="TRIM-NHL_E3_ligases"/>
</dbReference>
<feature type="repeat" description="NHL" evidence="2">
    <location>
        <begin position="482"/>
        <end position="525"/>
    </location>
</feature>
<dbReference type="PANTHER" id="PTHR24104:SF50">
    <property type="entry name" value="SMP-30_GLUCONOLACTONASE_LRE-LIKE REGION DOMAIN-CONTAINING PROTEIN"/>
    <property type="match status" value="1"/>
</dbReference>
<proteinExistence type="predicted"/>
<feature type="compositionally biased region" description="Acidic residues" evidence="3">
    <location>
        <begin position="1"/>
        <end position="10"/>
    </location>
</feature>
<evidence type="ECO:0000313" key="4">
    <source>
        <dbReference type="EMBL" id="EEN54081.1"/>
    </source>
</evidence>
<feature type="region of interest" description="Disordered" evidence="3">
    <location>
        <begin position="1"/>
        <end position="91"/>
    </location>
</feature>
<evidence type="ECO:0000256" key="2">
    <source>
        <dbReference type="PROSITE-ProRule" id="PRU00504"/>
    </source>
</evidence>
<gene>
    <name evidence="4" type="ORF">BRAFLDRAFT_85715</name>
</gene>
<dbReference type="PROSITE" id="PS51125">
    <property type="entry name" value="NHL"/>
    <property type="match status" value="1"/>
</dbReference>
<feature type="region of interest" description="Disordered" evidence="3">
    <location>
        <begin position="319"/>
        <end position="357"/>
    </location>
</feature>
<accession>C3Z022</accession>
<dbReference type="InterPro" id="IPR001258">
    <property type="entry name" value="NHL_repeat"/>
</dbReference>
<keyword evidence="1" id="KW-0677">Repeat</keyword>
<feature type="compositionally biased region" description="Polar residues" evidence="3">
    <location>
        <begin position="48"/>
        <end position="58"/>
    </location>
</feature>
<evidence type="ECO:0000256" key="1">
    <source>
        <dbReference type="ARBA" id="ARBA00022737"/>
    </source>
</evidence>
<dbReference type="Gene3D" id="2.120.10.30">
    <property type="entry name" value="TolB, C-terminal domain"/>
    <property type="match status" value="1"/>
</dbReference>
<dbReference type="SUPFAM" id="SSF101898">
    <property type="entry name" value="NHL repeat"/>
    <property type="match status" value="1"/>
</dbReference>
<feature type="compositionally biased region" description="Polar residues" evidence="3">
    <location>
        <begin position="71"/>
        <end position="87"/>
    </location>
</feature>
<dbReference type="AlphaFoldDB" id="C3Z022"/>
<dbReference type="PANTHER" id="PTHR24104">
    <property type="entry name" value="E3 UBIQUITIN-PROTEIN LIGASE NHLRC1-RELATED"/>
    <property type="match status" value="1"/>
</dbReference>